<keyword evidence="6" id="KW-1185">Reference proteome</keyword>
<sequence>MKKTLAACLIALPFACLAADTEWTPQVNVQNADFVSGKKAVEAGNWQAAVEAFTRAAKSDPRNADIHNYLGYSYRQMERLDEAFRHYHEALRLEPFHRGANEYIGWAYLKTNQLAKAEEHLARLEKICGKSCVEFEKLGKGIADYKAKNKS</sequence>
<protein>
    <submittedName>
        <fullName evidence="5">Uncharacterized protein</fullName>
    </submittedName>
</protein>
<dbReference type="InterPro" id="IPR019734">
    <property type="entry name" value="TPR_rpt"/>
</dbReference>
<dbReference type="PANTHER" id="PTHR16193">
    <property type="entry name" value="TETRATRICOPEPTIDE REPEAT PROTEIN 27"/>
    <property type="match status" value="1"/>
</dbReference>
<evidence type="ECO:0000313" key="6">
    <source>
        <dbReference type="Proteomes" id="UP000197535"/>
    </source>
</evidence>
<dbReference type="SMART" id="SM00028">
    <property type="entry name" value="TPR"/>
    <property type="match status" value="2"/>
</dbReference>
<gene>
    <name evidence="5" type="ORF">AYR66_26470</name>
</gene>
<dbReference type="InterPro" id="IPR011990">
    <property type="entry name" value="TPR-like_helical_dom_sf"/>
</dbReference>
<feature type="repeat" description="TPR" evidence="3">
    <location>
        <begin position="64"/>
        <end position="97"/>
    </location>
</feature>
<name>A0A254TS13_9BURK</name>
<dbReference type="Proteomes" id="UP000197535">
    <property type="component" value="Unassembled WGS sequence"/>
</dbReference>
<dbReference type="Pfam" id="PF13432">
    <property type="entry name" value="TPR_16"/>
    <property type="match status" value="1"/>
</dbReference>
<feature type="signal peptide" evidence="4">
    <location>
        <begin position="1"/>
        <end position="18"/>
    </location>
</feature>
<dbReference type="SUPFAM" id="SSF48452">
    <property type="entry name" value="TPR-like"/>
    <property type="match status" value="1"/>
</dbReference>
<keyword evidence="1" id="KW-0677">Repeat</keyword>
<dbReference type="Gene3D" id="1.25.40.10">
    <property type="entry name" value="Tetratricopeptide repeat domain"/>
    <property type="match status" value="1"/>
</dbReference>
<comment type="caution">
    <text evidence="5">The sequence shown here is derived from an EMBL/GenBank/DDBJ whole genome shotgun (WGS) entry which is preliminary data.</text>
</comment>
<reference evidence="5 6" key="1">
    <citation type="submission" date="2016-02" db="EMBL/GenBank/DDBJ databases">
        <authorList>
            <person name="Wen L."/>
            <person name="He K."/>
            <person name="Yang H."/>
        </authorList>
    </citation>
    <scope>NUCLEOTIDE SEQUENCE [LARGE SCALE GENOMIC DNA]</scope>
    <source>
        <strain evidence="5 6">TSA40</strain>
    </source>
</reference>
<dbReference type="PROSITE" id="PS50293">
    <property type="entry name" value="TPR_REGION"/>
    <property type="match status" value="1"/>
</dbReference>
<evidence type="ECO:0000256" key="2">
    <source>
        <dbReference type="ARBA" id="ARBA00022803"/>
    </source>
</evidence>
<organism evidence="5 6">
    <name type="scientific">Noviherbaspirillum denitrificans</name>
    <dbReference type="NCBI Taxonomy" id="1968433"/>
    <lineage>
        <taxon>Bacteria</taxon>
        <taxon>Pseudomonadati</taxon>
        <taxon>Pseudomonadota</taxon>
        <taxon>Betaproteobacteria</taxon>
        <taxon>Burkholderiales</taxon>
        <taxon>Oxalobacteraceae</taxon>
        <taxon>Noviherbaspirillum</taxon>
    </lineage>
</organism>
<keyword evidence="4" id="KW-0732">Signal</keyword>
<dbReference type="PANTHER" id="PTHR16193:SF0">
    <property type="entry name" value="TETRATRICOPEPTIDE REPEAT PROTEIN 27"/>
    <property type="match status" value="1"/>
</dbReference>
<dbReference type="InterPro" id="IPR044244">
    <property type="entry name" value="TTC27/Emw1"/>
</dbReference>
<dbReference type="PROSITE" id="PS50005">
    <property type="entry name" value="TPR"/>
    <property type="match status" value="2"/>
</dbReference>
<dbReference type="AlphaFoldDB" id="A0A254TS13"/>
<evidence type="ECO:0000256" key="1">
    <source>
        <dbReference type="ARBA" id="ARBA00022737"/>
    </source>
</evidence>
<accession>A0A254TS13</accession>
<proteinExistence type="predicted"/>
<dbReference type="EMBL" id="LSTO01000001">
    <property type="protein sequence ID" value="OWW22518.1"/>
    <property type="molecule type" value="Genomic_DNA"/>
</dbReference>
<dbReference type="RefSeq" id="WP_170942241.1">
    <property type="nucleotide sequence ID" value="NZ_LSTO01000001.1"/>
</dbReference>
<evidence type="ECO:0000313" key="5">
    <source>
        <dbReference type="EMBL" id="OWW22518.1"/>
    </source>
</evidence>
<evidence type="ECO:0000256" key="3">
    <source>
        <dbReference type="PROSITE-ProRule" id="PRU00339"/>
    </source>
</evidence>
<feature type="chain" id="PRO_5013010470" evidence="4">
    <location>
        <begin position="19"/>
        <end position="151"/>
    </location>
</feature>
<keyword evidence="2 3" id="KW-0802">TPR repeat</keyword>
<feature type="repeat" description="TPR" evidence="3">
    <location>
        <begin position="30"/>
        <end position="63"/>
    </location>
</feature>
<evidence type="ECO:0000256" key="4">
    <source>
        <dbReference type="SAM" id="SignalP"/>
    </source>
</evidence>